<dbReference type="RefSeq" id="WP_126677594.1">
    <property type="nucleotide sequence ID" value="NZ_RYYU01000001.1"/>
</dbReference>
<dbReference type="AlphaFoldDB" id="A0A432LJ06"/>
<dbReference type="InterPro" id="IPR059177">
    <property type="entry name" value="GH29D-like_dom"/>
</dbReference>
<dbReference type="Pfam" id="PF02368">
    <property type="entry name" value="Big_2"/>
    <property type="match status" value="1"/>
</dbReference>
<accession>A0A432LJ06</accession>
<dbReference type="EMBL" id="RYYU01000001">
    <property type="protein sequence ID" value="RUL58497.1"/>
    <property type="molecule type" value="Genomic_DNA"/>
</dbReference>
<dbReference type="InterPro" id="IPR008964">
    <property type="entry name" value="Invasin/intimin_cell_adhesion"/>
</dbReference>
<gene>
    <name evidence="4" type="ORF">EHV08_01075</name>
</gene>
<evidence type="ECO:0000313" key="4">
    <source>
        <dbReference type="EMBL" id="RUL58497.1"/>
    </source>
</evidence>
<keyword evidence="1" id="KW-0732">Signal</keyword>
<reference evidence="4 5" key="1">
    <citation type="submission" date="2018-12" db="EMBL/GenBank/DDBJ databases">
        <title>Genome sequencing of Prevotella sp. KCOM 3155 (= JS262).</title>
        <authorList>
            <person name="Kook J.-K."/>
            <person name="Park S.-N."/>
            <person name="Lim Y.K."/>
        </authorList>
    </citation>
    <scope>NUCLEOTIDE SEQUENCE [LARGE SCALE GENOMIC DNA]</scope>
    <source>
        <strain evidence="4 5">KCOM 3155</strain>
    </source>
</reference>
<feature type="domain" description="GH29D-like beta-sandwich" evidence="3">
    <location>
        <begin position="730"/>
        <end position="787"/>
    </location>
</feature>
<protein>
    <submittedName>
        <fullName evidence="4">Uncharacterized protein</fullName>
    </submittedName>
</protein>
<comment type="caution">
    <text evidence="4">The sequence shown here is derived from an EMBL/GenBank/DDBJ whole genome shotgun (WGS) entry which is preliminary data.</text>
</comment>
<feature type="chain" id="PRO_5019056540" evidence="1">
    <location>
        <begin position="23"/>
        <end position="1038"/>
    </location>
</feature>
<organism evidence="4 5">
    <name type="scientific">Prevotella koreensis</name>
    <dbReference type="NCBI Taxonomy" id="2490854"/>
    <lineage>
        <taxon>Bacteria</taxon>
        <taxon>Pseudomonadati</taxon>
        <taxon>Bacteroidota</taxon>
        <taxon>Bacteroidia</taxon>
        <taxon>Bacteroidales</taxon>
        <taxon>Prevotellaceae</taxon>
        <taxon>Prevotella</taxon>
    </lineage>
</organism>
<dbReference type="OrthoDB" id="1489094at2"/>
<feature type="signal peptide" evidence="1">
    <location>
        <begin position="1"/>
        <end position="22"/>
    </location>
</feature>
<evidence type="ECO:0000259" key="3">
    <source>
        <dbReference type="Pfam" id="PF13290"/>
    </source>
</evidence>
<feature type="domain" description="GH29D-like beta-sandwich" evidence="3">
    <location>
        <begin position="384"/>
        <end position="445"/>
    </location>
</feature>
<evidence type="ECO:0000313" key="5">
    <source>
        <dbReference type="Proteomes" id="UP000278983"/>
    </source>
</evidence>
<keyword evidence="5" id="KW-1185">Reference proteome</keyword>
<proteinExistence type="predicted"/>
<feature type="domain" description="BIG2" evidence="2">
    <location>
        <begin position="487"/>
        <end position="522"/>
    </location>
</feature>
<evidence type="ECO:0000256" key="1">
    <source>
        <dbReference type="SAM" id="SignalP"/>
    </source>
</evidence>
<evidence type="ECO:0000259" key="2">
    <source>
        <dbReference type="Pfam" id="PF02368"/>
    </source>
</evidence>
<dbReference type="Pfam" id="PF13290">
    <property type="entry name" value="CHB_HEX_C_1"/>
    <property type="match status" value="2"/>
</dbReference>
<dbReference type="SUPFAM" id="SSF49373">
    <property type="entry name" value="Invasin/intimin cell-adhesion fragments"/>
    <property type="match status" value="2"/>
</dbReference>
<name>A0A432LJ06_9BACT</name>
<dbReference type="Proteomes" id="UP000278983">
    <property type="component" value="Unassembled WGS sequence"/>
</dbReference>
<sequence length="1038" mass="112152">MMKSLRTLCLLLFLAISTAGFAEEQTYTMSFKNKNDGGEGFINNDVSVSTATAVINGVEWKLVSDSYYMSYNVTNGQQIGTNKKPAQHAVISTDGIPGKIKSVTVTARCKDRSNSKLAVKVDGENYKADDAVTVVLSKSNTAFTFVPQEAKSGKIELVFEQEKNAKAGALYLFSAVVVYETDTTTEPETTPATWSHIWNKKKTDGGEGFFNFGHGKTEEMPLSTILNGLKWFAQAEGTTTFAMTASGGQIIGWGTTDVATHAEFWTDEIKGKVTDITVNARLAKAEYAGHIKVSVGGVTYLYNGAESADMVATAKEFKFEAPVGEPAEGRVKIELFQTSADKGVLYMKSLLINYLKKSGDNPVITAPTDPVIARANGSAINYLTADEDITITTATEDAKIYYTLDAADAETPKDPKTSEERIEYSAPIHVTKSVLIKAVAFKDNEYSNVVERKLIMCKNPELSFENNQETATVETGYVGIPVALNNPYNVSPIQWSTENEAVATVDADGTIHALTAGKVNINYYFNGNDEYAEMGGRLVLTVEKAGEYTTGTYTHVWDKSKADGGEGFYNFGTNFQDTNTLTAVLSGVNWTATTVGSKKMVFLATKGQAFGVATTDPCSHIEMVTNGISGEITEVKVVASKGTTNHALSNAALKVSVGGTPYKYNGAESVPLTGEPVQYSFFPDTTPVEGEIKIEVNQDSETQVVIYFKSIVVNYRNEVSNIEVPQTSVAAGTYDETKSVELTAQEGATIVYTVDGSSPKTSAEAKIYSEPIIISATTTLKAVAKVGEKYSDVAEFKYVIRKDAELSFEKDTLIVEYKDAEPYMGAYLNNPHDVAPITYTSSDESVVVLDSYADILTMKPGESTITAIFAGNDEYKPDTATYVVVVNAQAPLLTPTVSPAGGIFASPVEVTLTAAADWGTRAMTLWYSTTAATQEEMEDDSSKRTVWPDSPEFDYSVNSTKITIDKSCKLIVVAKGYNSTSSEAVICDFVIDATVGINEASVDVPFAYEQVYNLQGLRVSTPVKGGIYIVNGKKIVVK</sequence>
<dbReference type="InterPro" id="IPR003343">
    <property type="entry name" value="Big_2"/>
</dbReference>
<dbReference type="Gene3D" id="2.60.40.1080">
    <property type="match status" value="1"/>
</dbReference>